<evidence type="ECO:0000313" key="2">
    <source>
        <dbReference type="EMBL" id="KZZ86830.1"/>
    </source>
</evidence>
<feature type="compositionally biased region" description="Polar residues" evidence="1">
    <location>
        <begin position="1"/>
        <end position="10"/>
    </location>
</feature>
<feature type="region of interest" description="Disordered" evidence="1">
    <location>
        <begin position="1"/>
        <end position="57"/>
    </location>
</feature>
<name>A0A166MZ81_9EURO</name>
<dbReference type="AlphaFoldDB" id="A0A166MZ81"/>
<reference evidence="2 3" key="1">
    <citation type="journal article" date="2016" name="Genome Biol. Evol.">
        <title>Divergent and convergent evolution of fungal pathogenicity.</title>
        <authorList>
            <person name="Shang Y."/>
            <person name="Xiao G."/>
            <person name="Zheng P."/>
            <person name="Cen K."/>
            <person name="Zhan S."/>
            <person name="Wang C."/>
        </authorList>
    </citation>
    <scope>NUCLEOTIDE SEQUENCE [LARGE SCALE GENOMIC DNA]</scope>
    <source>
        <strain evidence="2 3">ARSEF 7405</strain>
    </source>
</reference>
<dbReference type="VEuPathDB" id="FungiDB:AAP_06169"/>
<accession>A0A166MZ81</accession>
<sequence length="100" mass="10986">MADDTLNNLLKTHPTPPKEVTNSVAREPRIDEDEGEDEDEDDGDIDIDDGNGEVPSVPRSLLMFNASARFRYPSSPSVADVRRVLRSVKSGAQGVRLYTA</sequence>
<feature type="compositionally biased region" description="Acidic residues" evidence="1">
    <location>
        <begin position="30"/>
        <end position="51"/>
    </location>
</feature>
<dbReference type="Proteomes" id="UP000242877">
    <property type="component" value="Unassembled WGS sequence"/>
</dbReference>
<protein>
    <submittedName>
        <fullName evidence="2">Uncharacterized protein</fullName>
    </submittedName>
</protein>
<organism evidence="2 3">
    <name type="scientific">Ascosphaera apis ARSEF 7405</name>
    <dbReference type="NCBI Taxonomy" id="392613"/>
    <lineage>
        <taxon>Eukaryota</taxon>
        <taxon>Fungi</taxon>
        <taxon>Dikarya</taxon>
        <taxon>Ascomycota</taxon>
        <taxon>Pezizomycotina</taxon>
        <taxon>Eurotiomycetes</taxon>
        <taxon>Eurotiomycetidae</taxon>
        <taxon>Onygenales</taxon>
        <taxon>Ascosphaeraceae</taxon>
        <taxon>Ascosphaera</taxon>
    </lineage>
</organism>
<evidence type="ECO:0000313" key="3">
    <source>
        <dbReference type="Proteomes" id="UP000242877"/>
    </source>
</evidence>
<keyword evidence="3" id="KW-1185">Reference proteome</keyword>
<dbReference type="EMBL" id="AZGZ01000046">
    <property type="protein sequence ID" value="KZZ86830.1"/>
    <property type="molecule type" value="Genomic_DNA"/>
</dbReference>
<comment type="caution">
    <text evidence="2">The sequence shown here is derived from an EMBL/GenBank/DDBJ whole genome shotgun (WGS) entry which is preliminary data.</text>
</comment>
<evidence type="ECO:0000256" key="1">
    <source>
        <dbReference type="SAM" id="MobiDB-lite"/>
    </source>
</evidence>
<proteinExistence type="predicted"/>
<gene>
    <name evidence="2" type="ORF">AAP_06169</name>
</gene>